<sequence>MAANDGFFPPPKEAGAPPPKAPPNPIGCIPLKKRFLWPYKHPLATSEEPSTSSAETKPPDDEAAKAEKPPPLPQPHALDPPSFILPPKDEDSMEGPSTEVRGLPLKYAMKRRLPSEGGGFWTSAANKDTEEDGVHSGLKVCRKKKIYNSTPMVNVNLPPRYLPMVRHMPSPRHVASTGYLIGTKYGSNVVVKRKRPAPWVPQKLKPPVRQSSRLRNKRAAKTYLAKIAASSPSREASKAKKPPEKTLPEAEEKKEDGEVLPLLTAPATDSVPEPSSSAEDVRPPTPVVMALPIKELTEHEASKTETSLDPPIPPESVLEVQSVPPPHSPPLSQPPPPETPPPAGPSPPPPDLPSPPLPPPPPSAEVACPPSPVIESAHEDDEEEGPLVIDEGPEEPPPSPPLPQPVEPPPREASIPPEESTPSDADQMTFDAPPAEPPRERLSLKITLPKPKKSKRKKKSKSSRADREHRRPSSPHRAPLTPPPPPPPPPLAPPLSPPLPSSPPPPSPPPPVVLPPSVETKETPPPPEPEVIAEAPILTTPKKKKGPRVVLYTGGSSQWMCSLQTSPLLKKCKDCKVVLDRLPDRLLYGNSRKASSCEPCERKKDHSGSEKEKVDLEKKKKSKKHRKKKSIHLKAEEKREREEKKDDLLTTVELPGKEEHVEEPCDLSTKPASPQERHPSPPPPKPKLKPKRLKNQNHKSKTSKKNFPSMNLDLSNAKEEAPAMQSTTLEDSEENVASVKHRVPPPYARVMEADTDNSLNLIQEEFRGMKQGETRVIVLTKKQYDIEGKQAEILREFADNGVPKVEFIDVNHAEETEPQRDSSKSSRGGKFFSDFRKRSSQHMPSPVSRYIQKSVPKKRTHSLASEKPAKEKEVRRKSTEVSHAVPKKTSNSWKKAVMDQIKRFKEPRNSDSDESSDRLMSPPTSVPSSPLPMSSPSTASPRTLHHKSENYANQVAGWVSDISDDDTEGLRRPSQDQGFKIPSHPQPSPSASSHASPAEFRPPSELPKGRRTIKRQDSDVKTTPSHLSSSEHSEWECEMVPESSLSPHAASPRLMAASPRFMADPPRLMTDPTSFLNKTKAAYKQVPLDFSPQPPPVKKEFKTAKVAKVQKTVGQKKRCKRVKGKFRMEGKDDPTYMPGAPKNHMLMEASESDESDGDLEPLPLPPPLPVASHHEETLPSLSPANVASPFWRPGEPLGTREEFSHLGHSDDDQEQYEVSDEAFNARLYALYRHDRFKTRSGAKLRQIVDFTNVDWLEGQQSSKGSSLSMEDRELYSDDPSSPANLSGQTKSSRRSRKDDSKSKLVVKLPRGGQETVRSDDEGPPHLSPIPMLEAHQGRRHCESDNDYPKLDSVRYSDSCSMLNNLQRREASSASEADDVVGHDMPFQRTEYKRRMKELYERSKKCKRRGVGTSSVPSSSKRLRSVMSDDDSAVHVPSPVSDDDEYYSTANIRYRRQYASDVSDNEQIFLDNDLEELIRDAVTLSRDLEERLIKDPRSLVAYLDRMVQGSRTLCGDIEEQQQMLPCSPPVPDILSVGILPDLHEDDYGGLLTDEVPSASFFEDEDNSMDRLLSQPSSKLGCSPERFTFSGDDVCASSDDHILGSFIRFQDSEFATLGKYGEQSSDGCMWANVDAAVDLTW</sequence>
<reference evidence="2 4" key="2">
    <citation type="journal article" date="2013" name="Nature">
        <title>Insights into bilaterian evolution from three spiralian genomes.</title>
        <authorList>
            <person name="Simakov O."/>
            <person name="Marletaz F."/>
            <person name="Cho S.J."/>
            <person name="Edsinger-Gonzales E."/>
            <person name="Havlak P."/>
            <person name="Hellsten U."/>
            <person name="Kuo D.H."/>
            <person name="Larsson T."/>
            <person name="Lv J."/>
            <person name="Arendt D."/>
            <person name="Savage R."/>
            <person name="Osoegawa K."/>
            <person name="de Jong P."/>
            <person name="Grimwood J."/>
            <person name="Chapman J.A."/>
            <person name="Shapiro H."/>
            <person name="Aerts A."/>
            <person name="Otillar R.P."/>
            <person name="Terry A.Y."/>
            <person name="Boore J.L."/>
            <person name="Grigoriev I.V."/>
            <person name="Lindberg D.R."/>
            <person name="Seaver E.C."/>
            <person name="Weisblat D.A."/>
            <person name="Putnam N.H."/>
            <person name="Rokhsar D.S."/>
        </authorList>
    </citation>
    <scope>NUCLEOTIDE SEQUENCE</scope>
    <source>
        <strain evidence="2 4">I ESC-2004</strain>
    </source>
</reference>
<evidence type="ECO:0000256" key="1">
    <source>
        <dbReference type="SAM" id="MobiDB-lite"/>
    </source>
</evidence>
<feature type="compositionally biased region" description="Basic and acidic residues" evidence="1">
    <location>
        <begin position="1335"/>
        <end position="1344"/>
    </location>
</feature>
<feature type="region of interest" description="Disordered" evidence="1">
    <location>
        <begin position="1259"/>
        <end position="1344"/>
    </location>
</feature>
<feature type="compositionally biased region" description="Polar residues" evidence="1">
    <location>
        <begin position="1278"/>
        <end position="1289"/>
    </location>
</feature>
<feature type="compositionally biased region" description="Low complexity" evidence="1">
    <location>
        <begin position="919"/>
        <end position="941"/>
    </location>
</feature>
<feature type="compositionally biased region" description="Basic and acidic residues" evidence="1">
    <location>
        <begin position="896"/>
        <end position="917"/>
    </location>
</feature>
<organism evidence="2">
    <name type="scientific">Capitella teleta</name>
    <name type="common">Polychaete worm</name>
    <dbReference type="NCBI Taxonomy" id="283909"/>
    <lineage>
        <taxon>Eukaryota</taxon>
        <taxon>Metazoa</taxon>
        <taxon>Spiralia</taxon>
        <taxon>Lophotrochozoa</taxon>
        <taxon>Annelida</taxon>
        <taxon>Polychaeta</taxon>
        <taxon>Sedentaria</taxon>
        <taxon>Scolecida</taxon>
        <taxon>Capitellidae</taxon>
        <taxon>Capitella</taxon>
    </lineage>
</organism>
<feature type="compositionally biased region" description="Basic residues" evidence="1">
    <location>
        <begin position="1114"/>
        <end position="1125"/>
    </location>
</feature>
<reference evidence="4" key="1">
    <citation type="submission" date="2012-12" db="EMBL/GenBank/DDBJ databases">
        <authorList>
            <person name="Hellsten U."/>
            <person name="Grimwood J."/>
            <person name="Chapman J.A."/>
            <person name="Shapiro H."/>
            <person name="Aerts A."/>
            <person name="Otillar R.P."/>
            <person name="Terry A.Y."/>
            <person name="Boore J.L."/>
            <person name="Simakov O."/>
            <person name="Marletaz F."/>
            <person name="Cho S.-J."/>
            <person name="Edsinger-Gonzales E."/>
            <person name="Havlak P."/>
            <person name="Kuo D.-H."/>
            <person name="Larsson T."/>
            <person name="Lv J."/>
            <person name="Arendt D."/>
            <person name="Savage R."/>
            <person name="Osoegawa K."/>
            <person name="de Jong P."/>
            <person name="Lindberg D.R."/>
            <person name="Seaver E.C."/>
            <person name="Weisblat D.A."/>
            <person name="Putnam N.H."/>
            <person name="Grigoriev I.V."/>
            <person name="Rokhsar D.S."/>
        </authorList>
    </citation>
    <scope>NUCLEOTIDE SEQUENCE</scope>
    <source>
        <strain evidence="4">I ESC-2004</strain>
    </source>
</reference>
<feature type="compositionally biased region" description="Basic and acidic residues" evidence="1">
    <location>
        <begin position="57"/>
        <end position="68"/>
    </location>
</feature>
<feature type="region of interest" description="Disordered" evidence="1">
    <location>
        <begin position="1"/>
        <end position="27"/>
    </location>
</feature>
<feature type="compositionally biased region" description="Low complexity" evidence="1">
    <location>
        <begin position="989"/>
        <end position="998"/>
    </location>
</feature>
<feature type="compositionally biased region" description="Pro residues" evidence="1">
    <location>
        <begin position="395"/>
        <end position="408"/>
    </location>
</feature>
<reference evidence="3" key="3">
    <citation type="submission" date="2015-06" db="UniProtKB">
        <authorList>
            <consortium name="EnsemblMetazoa"/>
        </authorList>
    </citation>
    <scope>IDENTIFICATION</scope>
</reference>
<dbReference type="EMBL" id="AMQN01006655">
    <property type="status" value="NOT_ANNOTATED_CDS"/>
    <property type="molecule type" value="Genomic_DNA"/>
</dbReference>
<evidence type="ECO:0000313" key="2">
    <source>
        <dbReference type="EMBL" id="ELU08674.1"/>
    </source>
</evidence>
<feature type="compositionally biased region" description="Basic residues" evidence="1">
    <location>
        <begin position="619"/>
        <end position="632"/>
    </location>
</feature>
<evidence type="ECO:0000313" key="4">
    <source>
        <dbReference type="Proteomes" id="UP000014760"/>
    </source>
</evidence>
<accession>R7UQ72</accession>
<dbReference type="EMBL" id="KB298871">
    <property type="protein sequence ID" value="ELU08674.1"/>
    <property type="molecule type" value="Genomic_DNA"/>
</dbReference>
<feature type="compositionally biased region" description="Basic and acidic residues" evidence="1">
    <location>
        <begin position="235"/>
        <end position="257"/>
    </location>
</feature>
<dbReference type="EnsemblMetazoa" id="CapteT215082">
    <property type="protein sequence ID" value="CapteP215082"/>
    <property type="gene ID" value="CapteG215082"/>
</dbReference>
<feature type="compositionally biased region" description="Low complexity" evidence="1">
    <location>
        <begin position="44"/>
        <end position="56"/>
    </location>
</feature>
<feature type="region of interest" description="Disordered" evidence="1">
    <location>
        <begin position="197"/>
        <end position="216"/>
    </location>
</feature>
<feature type="compositionally biased region" description="Pro residues" evidence="1">
    <location>
        <begin position="8"/>
        <end position="25"/>
    </location>
</feature>
<feature type="compositionally biased region" description="Basic and acidic residues" evidence="1">
    <location>
        <begin position="810"/>
        <end position="824"/>
    </location>
</feature>
<feature type="region of interest" description="Disordered" evidence="1">
    <location>
        <begin position="225"/>
        <end position="548"/>
    </location>
</feature>
<name>R7UQ72_CAPTE</name>
<feature type="region of interest" description="Disordered" evidence="1">
    <location>
        <begin position="1109"/>
        <end position="1218"/>
    </location>
</feature>
<proteinExistence type="predicted"/>
<feature type="compositionally biased region" description="Basic residues" evidence="1">
    <location>
        <begin position="686"/>
        <end position="704"/>
    </location>
</feature>
<feature type="compositionally biased region" description="Basic and acidic residues" evidence="1">
    <location>
        <begin position="1198"/>
        <end position="1210"/>
    </location>
</feature>
<evidence type="ECO:0000313" key="3">
    <source>
        <dbReference type="EnsemblMetazoa" id="CapteP215082"/>
    </source>
</evidence>
<feature type="region of interest" description="Disordered" evidence="1">
    <location>
        <begin position="810"/>
        <end position="1050"/>
    </location>
</feature>
<feature type="compositionally biased region" description="Polar residues" evidence="1">
    <location>
        <begin position="1259"/>
        <end position="1268"/>
    </location>
</feature>
<feature type="region of interest" description="Disordered" evidence="1">
    <location>
        <begin position="40"/>
        <end position="101"/>
    </location>
</feature>
<feature type="compositionally biased region" description="Polar residues" evidence="1">
    <location>
        <begin position="705"/>
        <end position="714"/>
    </location>
</feature>
<dbReference type="Proteomes" id="UP000014760">
    <property type="component" value="Unassembled WGS sequence"/>
</dbReference>
<gene>
    <name evidence="2" type="ORF">CAPTEDRAFT_215082</name>
</gene>
<feature type="compositionally biased region" description="Pro residues" evidence="1">
    <location>
        <begin position="480"/>
        <end position="514"/>
    </location>
</feature>
<feature type="region of interest" description="Disordered" evidence="1">
    <location>
        <begin position="1403"/>
        <end position="1441"/>
    </location>
</feature>
<feature type="compositionally biased region" description="Basic residues" evidence="1">
    <location>
        <begin position="450"/>
        <end position="462"/>
    </location>
</feature>
<feature type="compositionally biased region" description="Basic and acidic residues" evidence="1">
    <location>
        <begin position="867"/>
        <end position="880"/>
    </location>
</feature>
<feature type="compositionally biased region" description="Pro residues" evidence="1">
    <location>
        <begin position="323"/>
        <end position="363"/>
    </location>
</feature>
<feature type="compositionally biased region" description="Basic and acidic residues" evidence="1">
    <location>
        <begin position="633"/>
        <end position="648"/>
    </location>
</feature>
<feature type="compositionally biased region" description="Acidic residues" evidence="1">
    <location>
        <begin position="1150"/>
        <end position="1159"/>
    </location>
</feature>
<dbReference type="OMA" id="AVWHTRY"/>
<dbReference type="HOGENOM" id="CLU_242903_0_0_1"/>
<keyword evidence="4" id="KW-1185">Reference proteome</keyword>
<feature type="compositionally biased region" description="Basic and acidic residues" evidence="1">
    <location>
        <begin position="599"/>
        <end position="618"/>
    </location>
</feature>
<protein>
    <submittedName>
        <fullName evidence="2 3">Uncharacterized protein</fullName>
    </submittedName>
</protein>
<feature type="region of interest" description="Disordered" evidence="1">
    <location>
        <begin position="585"/>
        <end position="743"/>
    </location>
</feature>